<dbReference type="Pfam" id="PF00080">
    <property type="entry name" value="Sod_Cu"/>
    <property type="match status" value="1"/>
</dbReference>
<dbReference type="GO" id="GO:0004784">
    <property type="term" value="F:superoxide dismutase activity"/>
    <property type="evidence" value="ECO:0007669"/>
    <property type="project" value="UniProtKB-EC"/>
</dbReference>
<proteinExistence type="inferred from homology"/>
<dbReference type="InterPro" id="IPR036423">
    <property type="entry name" value="SOD-like_Cu/Zn_dom_sf"/>
</dbReference>
<sequence>MEGKTYYAVCMMQEDHHSGVSGLVKFVQQEGGKCHISAELKGLKPGLHGFHVHEFGTKLFSVNLLFTFITISITKSYLVGNLTNGCVTAGAHFNPHQKTHAGPKDENRHVGDLGNIEVGADGIGRMEMDDHLLKLFGDTDNIIGRAMVVHMKEDDLGRGGDEESLITGNAGGRLACGVIGHSGPLAV</sequence>
<reference evidence="3 4" key="1">
    <citation type="submission" date="2014-06" db="EMBL/GenBank/DDBJ databases">
        <authorList>
            <person name="Swart Estienne"/>
        </authorList>
    </citation>
    <scope>NUCLEOTIDE SEQUENCE [LARGE SCALE GENOMIC DNA]</scope>
    <source>
        <strain evidence="3 4">130c</strain>
    </source>
</reference>
<dbReference type="InterPro" id="IPR001424">
    <property type="entry name" value="SOD_Cu_Zn_dom"/>
</dbReference>
<dbReference type="SUPFAM" id="SSF49329">
    <property type="entry name" value="Cu,Zn superoxide dismutase-like"/>
    <property type="match status" value="1"/>
</dbReference>
<dbReference type="EC" id="1.15.1.1" evidence="1"/>
<comment type="cofactor">
    <cofactor evidence="1">
        <name>Zn(2+)</name>
        <dbReference type="ChEBI" id="CHEBI:29105"/>
    </cofactor>
    <text evidence="1">Binds 1 zinc ion per subunit.</text>
</comment>
<accession>A0A078AB57</accession>
<dbReference type="InParanoid" id="A0A078AB57"/>
<keyword evidence="4" id="KW-1185">Reference proteome</keyword>
<comment type="catalytic activity">
    <reaction evidence="1">
        <text>2 superoxide + 2 H(+) = H2O2 + O2</text>
        <dbReference type="Rhea" id="RHEA:20696"/>
        <dbReference type="ChEBI" id="CHEBI:15378"/>
        <dbReference type="ChEBI" id="CHEBI:15379"/>
        <dbReference type="ChEBI" id="CHEBI:16240"/>
        <dbReference type="ChEBI" id="CHEBI:18421"/>
        <dbReference type="EC" id="1.15.1.1"/>
    </reaction>
</comment>
<dbReference type="InterPro" id="IPR024134">
    <property type="entry name" value="SOD_Cu/Zn_/chaperone"/>
</dbReference>
<dbReference type="Proteomes" id="UP000039865">
    <property type="component" value="Unassembled WGS sequence"/>
</dbReference>
<dbReference type="PANTHER" id="PTHR10003">
    <property type="entry name" value="SUPEROXIDE DISMUTASE CU-ZN -RELATED"/>
    <property type="match status" value="1"/>
</dbReference>
<organism evidence="3 4">
    <name type="scientific">Stylonychia lemnae</name>
    <name type="common">Ciliate</name>
    <dbReference type="NCBI Taxonomy" id="5949"/>
    <lineage>
        <taxon>Eukaryota</taxon>
        <taxon>Sar</taxon>
        <taxon>Alveolata</taxon>
        <taxon>Ciliophora</taxon>
        <taxon>Intramacronucleata</taxon>
        <taxon>Spirotrichea</taxon>
        <taxon>Stichotrichia</taxon>
        <taxon>Sporadotrichida</taxon>
        <taxon>Oxytrichidae</taxon>
        <taxon>Stylonychinae</taxon>
        <taxon>Stylonychia</taxon>
    </lineage>
</organism>
<dbReference type="Gene3D" id="2.60.40.200">
    <property type="entry name" value="Superoxide dismutase, copper/zinc binding domain"/>
    <property type="match status" value="1"/>
</dbReference>
<name>A0A078AB57_STYLE</name>
<dbReference type="CDD" id="cd00305">
    <property type="entry name" value="Cu-Zn_Superoxide_Dismutase"/>
    <property type="match status" value="1"/>
</dbReference>
<dbReference type="OrthoDB" id="427596at2759"/>
<keyword evidence="1" id="KW-0479">Metal-binding</keyword>
<keyword evidence="1" id="KW-0186">Copper</keyword>
<dbReference type="InterPro" id="IPR018152">
    <property type="entry name" value="SOD_Cu/Zn_BS"/>
</dbReference>
<keyword evidence="1" id="KW-0862">Zinc</keyword>
<comment type="function">
    <text evidence="1">Destroys radicals which are normally produced within the cells and which are toxic to biological systems.</text>
</comment>
<dbReference type="PROSITE" id="PS00332">
    <property type="entry name" value="SOD_CU_ZN_2"/>
    <property type="match status" value="1"/>
</dbReference>
<comment type="similarity">
    <text evidence="1">Belongs to the Cu-Zn superoxide dismutase family.</text>
</comment>
<dbReference type="GO" id="GO:0005507">
    <property type="term" value="F:copper ion binding"/>
    <property type="evidence" value="ECO:0007669"/>
    <property type="project" value="InterPro"/>
</dbReference>
<keyword evidence="1" id="KW-0560">Oxidoreductase</keyword>
<evidence type="ECO:0000313" key="3">
    <source>
        <dbReference type="EMBL" id="CDW78842.1"/>
    </source>
</evidence>
<comment type="cofactor">
    <cofactor evidence="1">
        <name>Cu cation</name>
        <dbReference type="ChEBI" id="CHEBI:23378"/>
    </cofactor>
    <text evidence="1">Binds 1 copper ion per subunit.</text>
</comment>
<gene>
    <name evidence="3" type="primary">Contig11561.g587</name>
    <name evidence="3" type="ORF">STYLEM_7826</name>
</gene>
<protein>
    <recommendedName>
        <fullName evidence="1">Superoxide dismutase [Cu-Zn]</fullName>
        <ecNumber evidence="1">1.15.1.1</ecNumber>
    </recommendedName>
</protein>
<dbReference type="AlphaFoldDB" id="A0A078AB57"/>
<feature type="domain" description="Superoxide dismutase copper/zinc binding" evidence="2">
    <location>
        <begin position="20"/>
        <end position="179"/>
    </location>
</feature>
<dbReference type="EMBL" id="CCKQ01007468">
    <property type="protein sequence ID" value="CDW78842.1"/>
    <property type="molecule type" value="Genomic_DNA"/>
</dbReference>
<evidence type="ECO:0000256" key="1">
    <source>
        <dbReference type="RuleBase" id="RU000393"/>
    </source>
</evidence>
<dbReference type="PRINTS" id="PR00068">
    <property type="entry name" value="CUZNDISMTASE"/>
</dbReference>
<dbReference type="OMA" id="IVAHEGC"/>
<evidence type="ECO:0000313" key="4">
    <source>
        <dbReference type="Proteomes" id="UP000039865"/>
    </source>
</evidence>
<evidence type="ECO:0000259" key="2">
    <source>
        <dbReference type="Pfam" id="PF00080"/>
    </source>
</evidence>